<dbReference type="Proteomes" id="UP001271769">
    <property type="component" value="Unassembled WGS sequence"/>
</dbReference>
<proteinExistence type="predicted"/>
<evidence type="ECO:0000313" key="2">
    <source>
        <dbReference type="Proteomes" id="UP001271769"/>
    </source>
</evidence>
<sequence>MIEIFQASRWTSVPPARLLGDWATGLGLAAQDVARVAASSPAPVALARAYLQIGRIDEPQRQVLVDIAAAYGAPPAAALRWIETAVSDEIDRQVETARQQSSWWRRRAGSQPR</sequence>
<keyword evidence="2" id="KW-1185">Reference proteome</keyword>
<dbReference type="EMBL" id="JAXCLX010000002">
    <property type="protein sequence ID" value="MDY0872938.1"/>
    <property type="molecule type" value="Genomic_DNA"/>
</dbReference>
<dbReference type="RefSeq" id="WP_320501408.1">
    <property type="nucleotide sequence ID" value="NZ_JAXCLX010000002.1"/>
</dbReference>
<comment type="caution">
    <text evidence="1">The sequence shown here is derived from an EMBL/GenBank/DDBJ whole genome shotgun (WGS) entry which is preliminary data.</text>
</comment>
<accession>A0ABU5E0E3</accession>
<organism evidence="1 2">
    <name type="scientific">Dongia rigui</name>
    <dbReference type="NCBI Taxonomy" id="940149"/>
    <lineage>
        <taxon>Bacteria</taxon>
        <taxon>Pseudomonadati</taxon>
        <taxon>Pseudomonadota</taxon>
        <taxon>Alphaproteobacteria</taxon>
        <taxon>Rhodospirillales</taxon>
        <taxon>Dongiaceae</taxon>
        <taxon>Dongia</taxon>
    </lineage>
</organism>
<protein>
    <submittedName>
        <fullName evidence="1">Uncharacterized protein</fullName>
    </submittedName>
</protein>
<name>A0ABU5E0E3_9PROT</name>
<gene>
    <name evidence="1" type="ORF">SMD31_13430</name>
</gene>
<reference evidence="1 2" key="1">
    <citation type="journal article" date="2013" name="Antonie Van Leeuwenhoek">
        <title>Dongia rigui sp. nov., isolated from freshwater of a large wetland in Korea.</title>
        <authorList>
            <person name="Baik K.S."/>
            <person name="Hwang Y.M."/>
            <person name="Choi J.S."/>
            <person name="Kwon J."/>
            <person name="Seong C.N."/>
        </authorList>
    </citation>
    <scope>NUCLEOTIDE SEQUENCE [LARGE SCALE GENOMIC DNA]</scope>
    <source>
        <strain evidence="1 2">04SU4-P</strain>
    </source>
</reference>
<evidence type="ECO:0000313" key="1">
    <source>
        <dbReference type="EMBL" id="MDY0872938.1"/>
    </source>
</evidence>